<dbReference type="Gene3D" id="3.40.50.970">
    <property type="match status" value="1"/>
</dbReference>
<dbReference type="GO" id="GO:0045333">
    <property type="term" value="P:cellular respiration"/>
    <property type="evidence" value="ECO:0007669"/>
    <property type="project" value="UniProtKB-ARBA"/>
</dbReference>
<dbReference type="PATRIC" id="fig|1703780.3.peg.1913"/>
<protein>
    <submittedName>
        <fullName evidence="3">2-oxoacid:ferredoxin oxidoreductase subunit beta</fullName>
    </submittedName>
</protein>
<reference evidence="3 4" key="1">
    <citation type="journal article" date="2015" name="Microbiome">
        <title>Genomic resolution of linkages in carbon, nitrogen, and sulfur cycling among widespread estuary sediment bacteria.</title>
        <authorList>
            <person name="Baker B.J."/>
            <person name="Lazar C.S."/>
            <person name="Teske A.P."/>
            <person name="Dick G.J."/>
        </authorList>
    </citation>
    <scope>NUCLEOTIDE SEQUENCE [LARGE SCALE GENOMIC DNA]</scope>
    <source>
        <strain evidence="3">SM23_60</strain>
    </source>
</reference>
<dbReference type="InterPro" id="IPR029061">
    <property type="entry name" value="THDP-binding"/>
</dbReference>
<dbReference type="GO" id="GO:0030976">
    <property type="term" value="F:thiamine pyrophosphate binding"/>
    <property type="evidence" value="ECO:0007669"/>
    <property type="project" value="InterPro"/>
</dbReference>
<feature type="domain" description="Thiamine pyrophosphate enzyme TPP-binding" evidence="2">
    <location>
        <begin position="55"/>
        <end position="194"/>
    </location>
</feature>
<evidence type="ECO:0000256" key="1">
    <source>
        <dbReference type="ARBA" id="ARBA00023002"/>
    </source>
</evidence>
<dbReference type="SUPFAM" id="SSF52518">
    <property type="entry name" value="Thiamin diphosphate-binding fold (THDP-binding)"/>
    <property type="match status" value="1"/>
</dbReference>
<keyword evidence="1" id="KW-0560">Oxidoreductase</keyword>
<dbReference type="PANTHER" id="PTHR48084:SF1">
    <property type="entry name" value="2-OXOGLUTARATE SYNTHASE SUBUNIT KORB"/>
    <property type="match status" value="1"/>
</dbReference>
<evidence type="ECO:0000313" key="4">
    <source>
        <dbReference type="Proteomes" id="UP000051096"/>
    </source>
</evidence>
<comment type="caution">
    <text evidence="3">The sequence shown here is derived from an EMBL/GenBank/DDBJ whole genome shotgun (WGS) entry which is preliminary data.</text>
</comment>
<organism evidence="3 4">
    <name type="scientific">candidate division WOR_3 bacterium SM23_60</name>
    <dbReference type="NCBI Taxonomy" id="1703780"/>
    <lineage>
        <taxon>Bacteria</taxon>
        <taxon>Bacteria division WOR-3</taxon>
    </lineage>
</organism>
<name>A0A0S8G8K6_UNCW3</name>
<dbReference type="InterPro" id="IPR051457">
    <property type="entry name" value="2-oxoacid:Fd_oxidoreductase"/>
</dbReference>
<dbReference type="Pfam" id="PF02775">
    <property type="entry name" value="TPP_enzyme_C"/>
    <property type="match status" value="1"/>
</dbReference>
<evidence type="ECO:0000259" key="2">
    <source>
        <dbReference type="Pfam" id="PF02775"/>
    </source>
</evidence>
<dbReference type="GO" id="GO:0016625">
    <property type="term" value="F:oxidoreductase activity, acting on the aldehyde or oxo group of donors, iron-sulfur protein as acceptor"/>
    <property type="evidence" value="ECO:0007669"/>
    <property type="project" value="UniProtKB-ARBA"/>
</dbReference>
<dbReference type="Proteomes" id="UP000051096">
    <property type="component" value="Unassembled WGS sequence"/>
</dbReference>
<evidence type="ECO:0000313" key="3">
    <source>
        <dbReference type="EMBL" id="KPK68491.1"/>
    </source>
</evidence>
<dbReference type="InterPro" id="IPR011766">
    <property type="entry name" value="TPP_enzyme_TPP-bd"/>
</dbReference>
<dbReference type="PANTHER" id="PTHR48084">
    <property type="entry name" value="2-OXOGLUTARATE OXIDOREDUCTASE SUBUNIT KORB-RELATED"/>
    <property type="match status" value="1"/>
</dbReference>
<gene>
    <name evidence="3" type="ORF">AMJ87_11845</name>
</gene>
<dbReference type="CDD" id="cd03375">
    <property type="entry name" value="TPP_OGFOR"/>
    <property type="match status" value="1"/>
</dbReference>
<dbReference type="AlphaFoldDB" id="A0A0S8G8K6"/>
<dbReference type="EMBL" id="LJUO01000165">
    <property type="protein sequence ID" value="KPK68491.1"/>
    <property type="molecule type" value="Genomic_DNA"/>
</dbReference>
<sequence length="270" mass="29496">MEGLLRMDRMPHIWCPSCGIGLAVTAFTAALEKAGLDPNMVSIISGIGCTGRVAGYVKLDSFHTTHGRPIAFATGIKVGNPKVKVVVFSGDGDLIAIGGNHFIHAARRNIDMLVICVNNFIYAMTGGQVAPTTPLAAFATTSPYGCVEPPFNIPYIADSSGAVYVARWTTLHIRRLTKSLTEALQKTGFSVVEVISPCAMYYGRTNRLGDGLDLMRFYHDNVEIRHGEDTKNLDIGFQTKIICGTFVDRERPSYMERYNQWAAEAKGAKK</sequence>
<proteinExistence type="predicted"/>
<accession>A0A0S8G8K6</accession>